<feature type="compositionally biased region" description="Low complexity" evidence="1">
    <location>
        <begin position="1131"/>
        <end position="1142"/>
    </location>
</feature>
<evidence type="ECO:0000313" key="4">
    <source>
        <dbReference type="Proteomes" id="UP001154078"/>
    </source>
</evidence>
<evidence type="ECO:0000259" key="2">
    <source>
        <dbReference type="Pfam" id="PF00978"/>
    </source>
</evidence>
<dbReference type="Pfam" id="PF05733">
    <property type="entry name" value="Tenui_N"/>
    <property type="match status" value="1"/>
</dbReference>
<dbReference type="Gene3D" id="3.40.50.300">
    <property type="entry name" value="P-loop containing nucleotide triphosphate hydrolases"/>
    <property type="match status" value="1"/>
</dbReference>
<accession>A0A9P0BG09</accession>
<dbReference type="EMBL" id="OV121139">
    <property type="protein sequence ID" value="CAH0562778.1"/>
    <property type="molecule type" value="Genomic_DNA"/>
</dbReference>
<feature type="region of interest" description="Disordered" evidence="1">
    <location>
        <begin position="1107"/>
        <end position="1142"/>
    </location>
</feature>
<dbReference type="SUPFAM" id="SSF56672">
    <property type="entry name" value="DNA/RNA polymerases"/>
    <property type="match status" value="1"/>
</dbReference>
<evidence type="ECO:0000313" key="3">
    <source>
        <dbReference type="EMBL" id="CAH0562778.1"/>
    </source>
</evidence>
<gene>
    <name evidence="3" type="ORF">MELIAE_LOCUS11800</name>
</gene>
<name>A0A9P0BG09_BRAAE</name>
<dbReference type="InterPro" id="IPR009522">
    <property type="entry name" value="Capsid_Phlebovir/Tenuivir"/>
</dbReference>
<feature type="region of interest" description="Disordered" evidence="1">
    <location>
        <begin position="1"/>
        <end position="24"/>
    </location>
</feature>
<dbReference type="GO" id="GO:0006351">
    <property type="term" value="P:DNA-templated transcription"/>
    <property type="evidence" value="ECO:0007669"/>
    <property type="project" value="InterPro"/>
</dbReference>
<proteinExistence type="predicted"/>
<organism evidence="3 4">
    <name type="scientific">Brassicogethes aeneus</name>
    <name type="common">Rape pollen beetle</name>
    <name type="synonym">Meligethes aeneus</name>
    <dbReference type="NCBI Taxonomy" id="1431903"/>
    <lineage>
        <taxon>Eukaryota</taxon>
        <taxon>Metazoa</taxon>
        <taxon>Ecdysozoa</taxon>
        <taxon>Arthropoda</taxon>
        <taxon>Hexapoda</taxon>
        <taxon>Insecta</taxon>
        <taxon>Pterygota</taxon>
        <taxon>Neoptera</taxon>
        <taxon>Endopterygota</taxon>
        <taxon>Coleoptera</taxon>
        <taxon>Polyphaga</taxon>
        <taxon>Cucujiformia</taxon>
        <taxon>Nitidulidae</taxon>
        <taxon>Meligethinae</taxon>
        <taxon>Brassicogethes</taxon>
    </lineage>
</organism>
<feature type="compositionally biased region" description="Low complexity" evidence="1">
    <location>
        <begin position="1111"/>
        <end position="1120"/>
    </location>
</feature>
<dbReference type="GO" id="GO:0071897">
    <property type="term" value="P:DNA biosynthetic process"/>
    <property type="evidence" value="ECO:0007669"/>
    <property type="project" value="UniProtKB-ARBA"/>
</dbReference>
<evidence type="ECO:0000256" key="1">
    <source>
        <dbReference type="SAM" id="MobiDB-lite"/>
    </source>
</evidence>
<protein>
    <recommendedName>
        <fullName evidence="2">RNA-dependent RNA polymerase alsuviricetes domain-containing protein</fullName>
    </recommendedName>
</protein>
<dbReference type="GO" id="GO:0003723">
    <property type="term" value="F:RNA binding"/>
    <property type="evidence" value="ECO:0007669"/>
    <property type="project" value="InterPro"/>
</dbReference>
<reference evidence="3" key="1">
    <citation type="submission" date="2021-12" db="EMBL/GenBank/DDBJ databases">
        <authorList>
            <person name="King R."/>
        </authorList>
    </citation>
    <scope>NUCLEOTIDE SEQUENCE</scope>
</reference>
<dbReference type="GO" id="GO:0003968">
    <property type="term" value="F:RNA-directed RNA polymerase activity"/>
    <property type="evidence" value="ECO:0007669"/>
    <property type="project" value="InterPro"/>
</dbReference>
<dbReference type="Proteomes" id="UP001154078">
    <property type="component" value="Chromosome 8"/>
</dbReference>
<keyword evidence="4" id="KW-1185">Reference proteome</keyword>
<dbReference type="InterPro" id="IPR027417">
    <property type="entry name" value="P-loop_NTPase"/>
</dbReference>
<dbReference type="Pfam" id="PF00978">
    <property type="entry name" value="RdRP_2"/>
    <property type="match status" value="1"/>
</dbReference>
<dbReference type="InterPro" id="IPR043502">
    <property type="entry name" value="DNA/RNA_pol_sf"/>
</dbReference>
<sequence>MAFSKASAKANTEQEKNTVRSNQGGTHKTTILYCTVADGNTSSVEKLQIVAISRHTEKLYIVSDNCDEAVKLKQKLALDQEFYEHMQTWLTFPNEEVKPFIAEDKIVDLIISEPHPPKDLHLLHESFLPTAAYDDATTSMNLVSSSVVPQNFATGTFNIDGLLVPVNKRGHPTSLTLNYYSISSGIGNHFSGKSPAQVMQVLQARYFNKQPYFELGFKQRALASKMVNLWFAEHVIDDYRRNLFDDAEITKVIAGFFKKVTTQNYQKAFEGNGGSENPDGRSIRFSLKGIFKPKHGTPDIYKAGQGISAWSTDACAMFCLIFRILCRFSIKSEKYHVTTDSYLTEQEFMMNVKAKIMQVPAVAKFATTDGITFDANQNAFTQLIEKMYWGALGVPEDFLEHYYSFRKNYIIISSVAIGFAGTQKTSGEPETLPNNGVVSKIASNFIVRGEGPVALIYKGDDFTKRQLNLAINESNREALNTACALGLRVDIADSTEFCGLMFSAGNLFPSIPRKINKLCAHKFVDYQHFCEYQDSLRNWITISSTLGSQMMIAANAAHYKTSFKEMEFAYDYIDTMKDHSKDKKTTATSTGETADKNNALLAFYKAISGLFTQLAQKEFLFDRSTVLKDVDRLVRGSVKRVLHLPSHVPNCVIHAKVRDGGLGILEMRHAIPQALLRRMDNVEYGGDPVLNATMLTPRIQSIVVRLQKLAGNVPTEQIYRAAITSDPMTTGIQISTEDPASRGWVSDKPTGWTGRDYVRAIQLRANVLPTRGIPSNPEHLRRCRNTGCNAVESLSHVLQQCSASHGERVRRHNDVARKIAAHTRKTWDTEEEPHVRHQDGQLYKPDIVVHKDRNTIVVCDVQVSWEGADGLTTAWERKRGVYQNPKFVEAAARRWPGKTCEFTPLIIGARGTWPRCNEPTERALELTKQLKASEYGPPPIARRQMPPSNSVEFWKERSEHTALFSPHFRGRRLFQVGGHSWLLASAIFSSKYSSGDQPYLRDEFQVINSFGSSPQNQQQQKPSGRVDLPYGSLSWPITWPPTFLYSSPYEADTGVRSFPQRAHKTSRVYRTNRVSRDLSDNFDSFSSGVFVTIMSVVHLNPTSPTVPLNLSSSSSGSSGSEIRGPNRVADHGAPAPATAGAGIDDTTSKVFSSLNDLQEVFAERLNDHIIEGLNFVTTKVSRKAKKDVVISSMVKIFKLLQSDMLNLRKAQKASSNTRLLVKTIGSVLNKIAKAGESVSAPPSPQAEKHWLDSHKYIPVPKPTYDVDSQTVGNSTNDIATQTDIQTIDEEMRAEIVETLEGAKETRNTYALVVEKEGKVFEEVLKDIKENVQGIKNRQDIRAVRKTKDGKLLITIEKDEEALKSLDRAMEGSKQGFKVRTCSDRKAQGTIYVRGMEATTRQEELMEAVKEEMKDPNKIYKTTEDEAISTWLREEGDAGRELPKLFDKDTFTYLAQSFEYQGFDVRRIIKTMISMHRRGLTRADVTVQDAAGNKIYSSRDSLMADVRIMIAIFITRGSDVKKIKAKSTELASRVITSLAEKYSLSLDTRASRTSLGPDIITLPRVAACFPLVVCQAYNQGIGKTLYSLKDLGLTDNSSKAILTTSITALVPKITEDGVNNIMPLILLCHFLTDNVIHSKKNVTRLEHMLTYLKAEYRSQATPDASRVAAFNEFGYLTAGKKSFLPSLLTASAAALEKIRVVLKIRTSSLPVLEEWMKGIFNCLAHNVLEHMVRTIALQKGNRSFFNQADKLRKKKRSFLFLPKVEWNSLLKNLEVSKKSYSKEIKKHSQFLKRPRAVQVILELLKNKNTTLKICASEILHTIHQCQPLGDFNVDHPISIQGLEGQKGAETKDIVTTKIPGLTRVFHKFLLKNLPEIAPFLRLSE</sequence>
<feature type="domain" description="RNA-dependent RNA polymerase alsuviricetes" evidence="2">
    <location>
        <begin position="219"/>
        <end position="572"/>
    </location>
</feature>
<dbReference type="OrthoDB" id="8197617at2759"/>
<dbReference type="InterPro" id="IPR001788">
    <property type="entry name" value="RNA-dep_RNA_pol_alsuvir"/>
</dbReference>